<keyword evidence="5" id="KW-0347">Helicase</keyword>
<dbReference type="GO" id="GO:0016887">
    <property type="term" value="F:ATP hydrolysis activity"/>
    <property type="evidence" value="ECO:0007669"/>
    <property type="project" value="InterPro"/>
</dbReference>
<dbReference type="Pfam" id="PF00176">
    <property type="entry name" value="SNF2-rel_dom"/>
    <property type="match status" value="1"/>
</dbReference>
<evidence type="ECO:0000256" key="6">
    <source>
        <dbReference type="ARBA" id="ARBA00022840"/>
    </source>
</evidence>
<dbReference type="InterPro" id="IPR044574">
    <property type="entry name" value="ARIP4-like"/>
</dbReference>
<dbReference type="CDD" id="cd18793">
    <property type="entry name" value="SF2_C_SNF"/>
    <property type="match status" value="1"/>
</dbReference>
<dbReference type="InterPro" id="IPR014001">
    <property type="entry name" value="Helicase_ATP-bd"/>
</dbReference>
<keyword evidence="12" id="KW-1185">Reference proteome</keyword>
<evidence type="ECO:0000256" key="3">
    <source>
        <dbReference type="ARBA" id="ARBA00022741"/>
    </source>
</evidence>
<dbReference type="SMART" id="SM00487">
    <property type="entry name" value="DEXDc"/>
    <property type="match status" value="1"/>
</dbReference>
<dbReference type="Pfam" id="PF00271">
    <property type="entry name" value="Helicase_C"/>
    <property type="match status" value="1"/>
</dbReference>
<dbReference type="Gene3D" id="3.40.50.300">
    <property type="entry name" value="P-loop containing nucleotide triphosphate hydrolases"/>
    <property type="match status" value="1"/>
</dbReference>
<dbReference type="GO" id="GO:0004386">
    <property type="term" value="F:helicase activity"/>
    <property type="evidence" value="ECO:0007669"/>
    <property type="project" value="UniProtKB-KW"/>
</dbReference>
<evidence type="ECO:0000256" key="2">
    <source>
        <dbReference type="ARBA" id="ARBA00007025"/>
    </source>
</evidence>
<feature type="domain" description="Helicase ATP-binding" evidence="9">
    <location>
        <begin position="277"/>
        <end position="460"/>
    </location>
</feature>
<sequence>MAKTGRNTINDKAKIPKNNCTKQLDVNESTFLHFARNFRPLTTNTDDQEVTDSLVSSCASVPIVSEDPIVSCSQSCLNNCLNQKIKTENISVQLNTNIFGGQYTLVLSSDDEYEEFNDNNGCKKQHLTKSKPIKNEDLVSYVIGSDIKGMFDDDSSSRDVISSFRQSQDIINPIYKSQHKIPIPKIREVKPKVSDEAVDEARKADFNLRKRQIDRNNLMSSIVKELHLNPHDIVLEFDTIKKIPIVKISEELAKFLKIHQVEGIQFLWNTVFETVEKTNTTEGTGCVLAHRMGIGKTLQIITLMYTLLCHTQINIKTFLIICPSGLVYNWMDEIYKWLKDVDIDKVVKVYDLPKTQKLYNVTNIATWKSNGGILILSYGNFKSLVNCKQSDLREAFYHTLVDPGPDVVILDEGHYIKNTRSILLKSLTQIRTKRRIVLTGTPMQNSLKEYYTLVEFVKPNILGNFTDFITTFIKPIDAGQFIDSHDEDVKIMKQRAFILHKLLQNTVHRIDDKNLKPLFTNKIEYTIEVNLTKFQCELYEKFLHSIKHKVSIDGYNVFLCLHVLTLITLHPLTLYRLKHFRSSKQRELGTAVDEKLSKDLSWIDSYGEDPRFFEAKQSNKITYVLNTIHECSKRNEKVLCFLKSLLALDALEYFLQQEKKWILGEDYLRMDGKTSLSIRNKMCEAFNNPENTAKVFLLSMGTGVLGYNMVGANRVLLLNTSWNPSNDLQAIYRCLRFGQKKTVYVNRLLAKGTVEPKAYYRQISKLGMASSVVDLQHKSRKVSYDQTNDLFSFDSTKHFNKLLPNTKDPVLNQLIRYNLELISDFKEHDSMLVDTIKDSTTIFNRGFVSCGFDRGTTHHSPGLWSPRRHEINVTELRAVTICN</sequence>
<evidence type="ECO:0000313" key="11">
    <source>
        <dbReference type="EnsemblMetazoa" id="XP_029348701.1"/>
    </source>
</evidence>
<dbReference type="InterPro" id="IPR049730">
    <property type="entry name" value="SNF2/RAD54-like_C"/>
</dbReference>
<dbReference type="GO" id="GO:0005524">
    <property type="term" value="F:ATP binding"/>
    <property type="evidence" value="ECO:0007669"/>
    <property type="project" value="UniProtKB-KW"/>
</dbReference>
<dbReference type="InterPro" id="IPR038718">
    <property type="entry name" value="SNF2-like_sf"/>
</dbReference>
<proteinExistence type="inferred from homology"/>
<dbReference type="PROSITE" id="PS51194">
    <property type="entry name" value="HELICASE_CTER"/>
    <property type="match status" value="1"/>
</dbReference>
<evidence type="ECO:0000259" key="10">
    <source>
        <dbReference type="PROSITE" id="PS51194"/>
    </source>
</evidence>
<reference evidence="12" key="1">
    <citation type="submission" date="2010-06" db="EMBL/GenBank/DDBJ databases">
        <authorList>
            <person name="Jiang H."/>
            <person name="Abraham K."/>
            <person name="Ali S."/>
            <person name="Alsbrooks S.L."/>
            <person name="Anim B.N."/>
            <person name="Anosike U.S."/>
            <person name="Attaway T."/>
            <person name="Bandaranaike D.P."/>
            <person name="Battles P.K."/>
            <person name="Bell S.N."/>
            <person name="Bell A.V."/>
            <person name="Beltran B."/>
            <person name="Bickham C."/>
            <person name="Bustamante Y."/>
            <person name="Caleb T."/>
            <person name="Canada A."/>
            <person name="Cardenas V."/>
            <person name="Carter K."/>
            <person name="Chacko J."/>
            <person name="Chandrabose M.N."/>
            <person name="Chavez D."/>
            <person name="Chavez A."/>
            <person name="Chen L."/>
            <person name="Chu H.-S."/>
            <person name="Claassen K.J."/>
            <person name="Cockrell R."/>
            <person name="Collins M."/>
            <person name="Cooper J.A."/>
            <person name="Cree A."/>
            <person name="Curry S.M."/>
            <person name="Da Y."/>
            <person name="Dao M.D."/>
            <person name="Das B."/>
            <person name="Davila M.-L."/>
            <person name="Davy-Carroll L."/>
            <person name="Denson S."/>
            <person name="Dinh H."/>
            <person name="Ebong V.E."/>
            <person name="Edwards J.R."/>
            <person name="Egan A."/>
            <person name="El-Daye J."/>
            <person name="Escobedo L."/>
            <person name="Fernandez S."/>
            <person name="Fernando P.R."/>
            <person name="Flagg N."/>
            <person name="Forbes L.D."/>
            <person name="Fowler R.G."/>
            <person name="Fu Q."/>
            <person name="Gabisi R.A."/>
            <person name="Ganer J."/>
            <person name="Garbino Pronczuk A."/>
            <person name="Garcia R.M."/>
            <person name="Garner T."/>
            <person name="Garrett T.E."/>
            <person name="Gonzalez D.A."/>
            <person name="Hamid H."/>
            <person name="Hawkins E.S."/>
            <person name="Hirani K."/>
            <person name="Hogues M.E."/>
            <person name="Hollins B."/>
            <person name="Hsiao C.-H."/>
            <person name="Jabil R."/>
            <person name="James M.L."/>
            <person name="Jhangiani S.N."/>
            <person name="Johnson B."/>
            <person name="Johnson Q."/>
            <person name="Joshi V."/>
            <person name="Kalu J.B."/>
            <person name="Kam C."/>
            <person name="Kashfia A."/>
            <person name="Keebler J."/>
            <person name="Kisamo H."/>
            <person name="Kovar C.L."/>
            <person name="Lago L.A."/>
            <person name="Lai C.-Y."/>
            <person name="Laidlaw J."/>
            <person name="Lara F."/>
            <person name="Le T.-K."/>
            <person name="Lee S.L."/>
            <person name="Legall F.H."/>
            <person name="Lemon S.J."/>
            <person name="Lewis L.R."/>
            <person name="Li B."/>
            <person name="Liu Y."/>
            <person name="Liu Y.-S."/>
            <person name="Lopez J."/>
            <person name="Lozado R.J."/>
            <person name="Lu J."/>
            <person name="Madu R.C."/>
            <person name="Maheshwari M."/>
            <person name="Maheshwari R."/>
            <person name="Malloy K."/>
            <person name="Martinez E."/>
            <person name="Mathew T."/>
            <person name="Mercado I.C."/>
            <person name="Mercado C."/>
            <person name="Meyer B."/>
            <person name="Montgomery K."/>
            <person name="Morgan M.B."/>
            <person name="Munidasa M."/>
            <person name="Nazareth L.V."/>
            <person name="Nelson J."/>
            <person name="Ng B.M."/>
            <person name="Nguyen N.B."/>
            <person name="Nguyen P.Q."/>
            <person name="Nguyen T."/>
            <person name="Obregon M."/>
            <person name="Okwuonu G.O."/>
            <person name="Onwere C.G."/>
            <person name="Orozco G."/>
            <person name="Parra A."/>
            <person name="Patel S."/>
            <person name="Patil S."/>
            <person name="Perez A."/>
            <person name="Perez Y."/>
            <person name="Pham C."/>
            <person name="Primus E.L."/>
            <person name="Pu L.-L."/>
            <person name="Puazo M."/>
            <person name="Qin X."/>
            <person name="Quiroz J.B."/>
            <person name="Reese J."/>
            <person name="Richards S."/>
            <person name="Rives C.M."/>
            <person name="Robberts R."/>
            <person name="Ruiz S.J."/>
            <person name="Ruiz M.J."/>
            <person name="Santibanez J."/>
            <person name="Schneider B.W."/>
            <person name="Sisson I."/>
            <person name="Smith M."/>
            <person name="Sodergren E."/>
            <person name="Song X.-Z."/>
            <person name="Song B.B."/>
            <person name="Summersgill H."/>
            <person name="Thelus R."/>
            <person name="Thornton R.D."/>
            <person name="Trejos Z.Y."/>
            <person name="Usmani K."/>
            <person name="Vattathil S."/>
            <person name="Villasana D."/>
            <person name="Walker D.L."/>
            <person name="Wang S."/>
            <person name="Wang K."/>
            <person name="White C.S."/>
            <person name="Williams A.C."/>
            <person name="Williamson J."/>
            <person name="Wilson K."/>
            <person name="Woghiren I.O."/>
            <person name="Woodworth J.R."/>
            <person name="Worley K.C."/>
            <person name="Wright R.A."/>
            <person name="Wu W."/>
            <person name="Young L."/>
            <person name="Zhang L."/>
            <person name="Zhang J."/>
            <person name="Zhu Y."/>
            <person name="Muzny D.M."/>
            <person name="Weinstock G."/>
            <person name="Gibbs R.A."/>
        </authorList>
    </citation>
    <scope>NUCLEOTIDE SEQUENCE [LARGE SCALE GENOMIC DNA]</scope>
    <source>
        <strain evidence="12">LSR1</strain>
    </source>
</reference>
<dbReference type="InterPro" id="IPR001650">
    <property type="entry name" value="Helicase_C-like"/>
</dbReference>
<dbReference type="SMART" id="SM00490">
    <property type="entry name" value="HELICc"/>
    <property type="match status" value="1"/>
</dbReference>
<reference evidence="11" key="2">
    <citation type="submission" date="2022-06" db="UniProtKB">
        <authorList>
            <consortium name="EnsemblMetazoa"/>
        </authorList>
    </citation>
    <scope>IDENTIFICATION</scope>
</reference>
<feature type="domain" description="Helicase C-terminal" evidence="10">
    <location>
        <begin position="623"/>
        <end position="791"/>
    </location>
</feature>
<dbReference type="CDD" id="cd18007">
    <property type="entry name" value="DEXHc_ATRX-like"/>
    <property type="match status" value="1"/>
</dbReference>
<evidence type="ECO:0000259" key="9">
    <source>
        <dbReference type="PROSITE" id="PS51192"/>
    </source>
</evidence>
<dbReference type="GO" id="GO:0005634">
    <property type="term" value="C:nucleus"/>
    <property type="evidence" value="ECO:0007669"/>
    <property type="project" value="UniProtKB-SubCell"/>
</dbReference>
<dbReference type="PROSITE" id="PS51192">
    <property type="entry name" value="HELICASE_ATP_BIND_1"/>
    <property type="match status" value="1"/>
</dbReference>
<organism evidence="11 12">
    <name type="scientific">Acyrthosiphon pisum</name>
    <name type="common">Pea aphid</name>
    <dbReference type="NCBI Taxonomy" id="7029"/>
    <lineage>
        <taxon>Eukaryota</taxon>
        <taxon>Metazoa</taxon>
        <taxon>Ecdysozoa</taxon>
        <taxon>Arthropoda</taxon>
        <taxon>Hexapoda</taxon>
        <taxon>Insecta</taxon>
        <taxon>Pterygota</taxon>
        <taxon>Neoptera</taxon>
        <taxon>Paraneoptera</taxon>
        <taxon>Hemiptera</taxon>
        <taxon>Sternorrhyncha</taxon>
        <taxon>Aphidomorpha</taxon>
        <taxon>Aphidoidea</taxon>
        <taxon>Aphididae</taxon>
        <taxon>Macrosiphini</taxon>
        <taxon>Acyrthosiphon</taxon>
    </lineage>
</organism>
<dbReference type="InterPro" id="IPR000330">
    <property type="entry name" value="SNF2_N"/>
</dbReference>
<evidence type="ECO:0000256" key="1">
    <source>
        <dbReference type="ARBA" id="ARBA00004123"/>
    </source>
</evidence>
<dbReference type="InterPro" id="IPR027417">
    <property type="entry name" value="P-loop_NTPase"/>
</dbReference>
<keyword evidence="8" id="KW-0539">Nucleus</keyword>
<dbReference type="Gene3D" id="3.40.50.10810">
    <property type="entry name" value="Tandem AAA-ATPase domain"/>
    <property type="match status" value="1"/>
</dbReference>
<dbReference type="GO" id="GO:0003677">
    <property type="term" value="F:DNA binding"/>
    <property type="evidence" value="ECO:0007669"/>
    <property type="project" value="UniProtKB-KW"/>
</dbReference>
<dbReference type="PANTHER" id="PTHR45797:SF1">
    <property type="entry name" value="HELICASE ARIP4"/>
    <property type="match status" value="1"/>
</dbReference>
<dbReference type="RefSeq" id="XP_029348701.1">
    <property type="nucleotide sequence ID" value="XM_029492841.1"/>
</dbReference>
<keyword evidence="7" id="KW-0238">DNA-binding</keyword>
<dbReference type="GeneID" id="115035145"/>
<accession>A0A8R2NWJ2</accession>
<keyword evidence="3" id="KW-0547">Nucleotide-binding</keyword>
<evidence type="ECO:0000256" key="4">
    <source>
        <dbReference type="ARBA" id="ARBA00022801"/>
    </source>
</evidence>
<dbReference type="Proteomes" id="UP000007819">
    <property type="component" value="Chromosome X"/>
</dbReference>
<dbReference type="EnsemblMetazoa" id="XM_029492841.1">
    <property type="protein sequence ID" value="XP_029348701.1"/>
    <property type="gene ID" value="LOC115035145"/>
</dbReference>
<comment type="similarity">
    <text evidence="2">Belongs to the SNF2/RAD54 helicase family.</text>
</comment>
<protein>
    <submittedName>
        <fullName evidence="11">Uncharacterized protein</fullName>
    </submittedName>
</protein>
<dbReference type="SUPFAM" id="SSF52540">
    <property type="entry name" value="P-loop containing nucleoside triphosphate hydrolases"/>
    <property type="match status" value="2"/>
</dbReference>
<keyword evidence="6" id="KW-0067">ATP-binding</keyword>
<dbReference type="AlphaFoldDB" id="A0A8R2NWJ2"/>
<dbReference type="PANTHER" id="PTHR45797">
    <property type="entry name" value="RAD54-LIKE"/>
    <property type="match status" value="1"/>
</dbReference>
<dbReference type="OrthoDB" id="2020972at2759"/>
<evidence type="ECO:0000256" key="8">
    <source>
        <dbReference type="ARBA" id="ARBA00023242"/>
    </source>
</evidence>
<evidence type="ECO:0000256" key="5">
    <source>
        <dbReference type="ARBA" id="ARBA00022806"/>
    </source>
</evidence>
<evidence type="ECO:0000256" key="7">
    <source>
        <dbReference type="ARBA" id="ARBA00023125"/>
    </source>
</evidence>
<dbReference type="KEGG" id="api:115035145"/>
<evidence type="ECO:0000313" key="12">
    <source>
        <dbReference type="Proteomes" id="UP000007819"/>
    </source>
</evidence>
<name>A0A8R2NWJ2_ACYPI</name>
<keyword evidence="4" id="KW-0378">Hydrolase</keyword>
<comment type="subcellular location">
    <subcellularLocation>
        <location evidence="1">Nucleus</location>
    </subcellularLocation>
</comment>